<sequence length="315" mass="33552">MSSGHGHEITSPGRPETIEVARGVYAYVQPDGTWWINNTGFVTGPQGVFSIDACATQRRTLAYLGAIRQVTTAPVRTVLNTHHHGDHTFGNALFPAATIVAHERARAEVIAFGPARDLPFWDNPDWGQLPLEPPFLTFTDEIALHAGDTRITVRYVGTAAHTTNDVLAWLPEQSVLFCGDLVFNGGTPFQLMGSVAGAIDALEQAVLPLAARTVVPGHGPVFEGTAPIEATLDYLRFVLDLAARGRAAGASPLEAARGTDLGRFAGWPDAERIVGNLHRAYAELDGTTRGGPVNVPDALADMVTYNGGKPLTCLA</sequence>
<dbReference type="CDD" id="cd16282">
    <property type="entry name" value="metallo-hydrolase-like_MBL-fold"/>
    <property type="match status" value="1"/>
</dbReference>
<dbReference type="PANTHER" id="PTHR42951:SF4">
    <property type="entry name" value="ACYL-COENZYME A THIOESTERASE MBLAC2"/>
    <property type="match status" value="1"/>
</dbReference>
<dbReference type="OrthoDB" id="420651at2"/>
<evidence type="ECO:0000313" key="3">
    <source>
        <dbReference type="Proteomes" id="UP000460272"/>
    </source>
</evidence>
<dbReference type="InterPro" id="IPR050855">
    <property type="entry name" value="NDM-1-like"/>
</dbReference>
<dbReference type="SMART" id="SM00849">
    <property type="entry name" value="Lactamase_B"/>
    <property type="match status" value="1"/>
</dbReference>
<dbReference type="PANTHER" id="PTHR42951">
    <property type="entry name" value="METALLO-BETA-LACTAMASE DOMAIN-CONTAINING"/>
    <property type="match status" value="1"/>
</dbReference>
<dbReference type="Proteomes" id="UP000460272">
    <property type="component" value="Unassembled WGS sequence"/>
</dbReference>
<reference evidence="2 3" key="1">
    <citation type="submission" date="2018-11" db="EMBL/GenBank/DDBJ databases">
        <title>Trebonia kvetii gen.nov., sp.nov., a novel acidophilic actinobacterium, and proposal of the new actinobacterial family Treboniaceae fam. nov.</title>
        <authorList>
            <person name="Rapoport D."/>
            <person name="Sagova-Mareckova M."/>
            <person name="Sedlacek I."/>
            <person name="Provaznik J."/>
            <person name="Kralova S."/>
            <person name="Pavlinic D."/>
            <person name="Benes V."/>
            <person name="Kopecky J."/>
        </authorList>
    </citation>
    <scope>NUCLEOTIDE SEQUENCE [LARGE SCALE GENOMIC DNA]</scope>
    <source>
        <strain evidence="2 3">15Tr583</strain>
    </source>
</reference>
<comment type="caution">
    <text evidence="2">The sequence shown here is derived from an EMBL/GenBank/DDBJ whole genome shotgun (WGS) entry which is preliminary data.</text>
</comment>
<keyword evidence="2" id="KW-0378">Hydrolase</keyword>
<organism evidence="2 3">
    <name type="scientific">Trebonia kvetii</name>
    <dbReference type="NCBI Taxonomy" id="2480626"/>
    <lineage>
        <taxon>Bacteria</taxon>
        <taxon>Bacillati</taxon>
        <taxon>Actinomycetota</taxon>
        <taxon>Actinomycetes</taxon>
        <taxon>Streptosporangiales</taxon>
        <taxon>Treboniaceae</taxon>
        <taxon>Trebonia</taxon>
    </lineage>
</organism>
<dbReference type="Pfam" id="PF00753">
    <property type="entry name" value="Lactamase_B"/>
    <property type="match status" value="1"/>
</dbReference>
<evidence type="ECO:0000313" key="2">
    <source>
        <dbReference type="EMBL" id="TVZ04548.1"/>
    </source>
</evidence>
<dbReference type="InterPro" id="IPR001279">
    <property type="entry name" value="Metallo-B-lactamas"/>
</dbReference>
<evidence type="ECO:0000259" key="1">
    <source>
        <dbReference type="SMART" id="SM00849"/>
    </source>
</evidence>
<protein>
    <submittedName>
        <fullName evidence="2">MBL fold metallo-hydrolase</fullName>
    </submittedName>
</protein>
<keyword evidence="3" id="KW-1185">Reference proteome</keyword>
<dbReference type="InterPro" id="IPR036866">
    <property type="entry name" value="RibonucZ/Hydroxyglut_hydro"/>
</dbReference>
<dbReference type="AlphaFoldDB" id="A0A6P2C042"/>
<name>A0A6P2C042_9ACTN</name>
<dbReference type="EMBL" id="RPFW01000003">
    <property type="protein sequence ID" value="TVZ04548.1"/>
    <property type="molecule type" value="Genomic_DNA"/>
</dbReference>
<accession>A0A6P2C042</accession>
<proteinExistence type="predicted"/>
<feature type="domain" description="Metallo-beta-lactamase" evidence="1">
    <location>
        <begin position="36"/>
        <end position="218"/>
    </location>
</feature>
<dbReference type="Gene3D" id="3.60.15.10">
    <property type="entry name" value="Ribonuclease Z/Hydroxyacylglutathione hydrolase-like"/>
    <property type="match status" value="1"/>
</dbReference>
<dbReference type="SUPFAM" id="SSF56281">
    <property type="entry name" value="Metallo-hydrolase/oxidoreductase"/>
    <property type="match status" value="1"/>
</dbReference>
<dbReference type="RefSeq" id="WP_145854612.1">
    <property type="nucleotide sequence ID" value="NZ_RPFW01000003.1"/>
</dbReference>
<dbReference type="GO" id="GO:0016787">
    <property type="term" value="F:hydrolase activity"/>
    <property type="evidence" value="ECO:0007669"/>
    <property type="project" value="UniProtKB-KW"/>
</dbReference>
<gene>
    <name evidence="2" type="ORF">EAS64_19530</name>
</gene>